<evidence type="ECO:0000313" key="6">
    <source>
        <dbReference type="Proteomes" id="UP000593892"/>
    </source>
</evidence>
<dbReference type="InterPro" id="IPR036390">
    <property type="entry name" value="WH_DNA-bd_sf"/>
</dbReference>
<gene>
    <name evidence="5" type="ORF">IRI77_31105</name>
</gene>
<dbReference type="Gene3D" id="1.10.10.10">
    <property type="entry name" value="Winged helix-like DNA-binding domain superfamily/Winged helix DNA-binding domain"/>
    <property type="match status" value="1"/>
</dbReference>
<dbReference type="InterPro" id="IPR005471">
    <property type="entry name" value="Tscrpt_reg_IclR_N"/>
</dbReference>
<dbReference type="GO" id="GO:0030246">
    <property type="term" value="F:carbohydrate binding"/>
    <property type="evidence" value="ECO:0007669"/>
    <property type="project" value="UniProtKB-ARBA"/>
</dbReference>
<dbReference type="CDD" id="cd01536">
    <property type="entry name" value="PBP1_ABC_sugar_binding-like"/>
    <property type="match status" value="1"/>
</dbReference>
<dbReference type="Gene3D" id="3.40.50.2300">
    <property type="match status" value="2"/>
</dbReference>
<dbReference type="InterPro" id="IPR025997">
    <property type="entry name" value="SBP_2_dom"/>
</dbReference>
<dbReference type="EMBL" id="CP063849">
    <property type="protein sequence ID" value="QOY87178.1"/>
    <property type="molecule type" value="Genomic_DNA"/>
</dbReference>
<reference evidence="5 6" key="1">
    <citation type="submission" date="2020-10" db="EMBL/GenBank/DDBJ databases">
        <title>Complete genome sequence of Paludibaculum fermentans P105T, a facultatively anaerobic acidobacterium capable of dissimilatory Fe(III) reduction.</title>
        <authorList>
            <person name="Dedysh S.N."/>
            <person name="Beletsky A.V."/>
            <person name="Kulichevskaya I.S."/>
            <person name="Mardanov A.V."/>
            <person name="Ravin N.V."/>
        </authorList>
    </citation>
    <scope>NUCLEOTIDE SEQUENCE [LARGE SCALE GENOMIC DNA]</scope>
    <source>
        <strain evidence="5 6">P105</strain>
    </source>
</reference>
<accession>A0A7S7NP23</accession>
<dbReference type="KEGG" id="pfer:IRI77_31105"/>
<dbReference type="AlphaFoldDB" id="A0A7S7NP23"/>
<organism evidence="5 6">
    <name type="scientific">Paludibaculum fermentans</name>
    <dbReference type="NCBI Taxonomy" id="1473598"/>
    <lineage>
        <taxon>Bacteria</taxon>
        <taxon>Pseudomonadati</taxon>
        <taxon>Acidobacteriota</taxon>
        <taxon>Terriglobia</taxon>
        <taxon>Bryobacterales</taxon>
        <taxon>Bryobacteraceae</taxon>
        <taxon>Paludibaculum</taxon>
    </lineage>
</organism>
<proteinExistence type="inferred from homology"/>
<evidence type="ECO:0000259" key="4">
    <source>
        <dbReference type="PROSITE" id="PS51077"/>
    </source>
</evidence>
<dbReference type="InterPro" id="IPR028082">
    <property type="entry name" value="Peripla_BP_I"/>
</dbReference>
<dbReference type="Pfam" id="PF09339">
    <property type="entry name" value="HTH_IclR"/>
    <property type="match status" value="1"/>
</dbReference>
<keyword evidence="3" id="KW-0732">Signal</keyword>
<keyword evidence="6" id="KW-1185">Reference proteome</keyword>
<dbReference type="PANTHER" id="PTHR46847">
    <property type="entry name" value="D-ALLOSE-BINDING PERIPLASMIC PROTEIN-RELATED"/>
    <property type="match status" value="1"/>
</dbReference>
<dbReference type="GO" id="GO:0006355">
    <property type="term" value="P:regulation of DNA-templated transcription"/>
    <property type="evidence" value="ECO:0007669"/>
    <property type="project" value="InterPro"/>
</dbReference>
<sequence length="388" mass="42063">MKQLLEQDEVGRYSVQAVVRAFALLRASRFEGEVLRLRDLCSRTGLHKTTAFRLLQTLEQVGAVERVGADQYRSLVALAGKSRLRIGFAGKSVESAFSRAVGESLRAAAAARGLDLVLLDNRGSATAALRNAERLVREQVDVAIEFQVHERAAARIAAKFMEAGIPLIAVEIPHPGAVYLGGNNFEAGRLCGLTLGQRAKQAWRGAVDQVLLLEMAAGGPLPHSSMTGFQKGLREVLPEFAQERFVHLDGKGEFGVSLDVVRRHLRRNRPGRCLVGAINDASALGAVRAFEEAGLGRDCLVAGQNAEPEARAELRRAETRLVGSVGFFPERYGPELVRIALDLIEKRAVPGAVFVKHAMITAQNVDAYYPNDTLLAPSSPADLVMRSL</sequence>
<dbReference type="SMART" id="SM00346">
    <property type="entry name" value="HTH_ICLR"/>
    <property type="match status" value="1"/>
</dbReference>
<dbReference type="PROSITE" id="PS51077">
    <property type="entry name" value="HTH_ICLR"/>
    <property type="match status" value="1"/>
</dbReference>
<evidence type="ECO:0000313" key="5">
    <source>
        <dbReference type="EMBL" id="QOY87178.1"/>
    </source>
</evidence>
<evidence type="ECO:0000256" key="1">
    <source>
        <dbReference type="ARBA" id="ARBA00004196"/>
    </source>
</evidence>
<dbReference type="SUPFAM" id="SSF46785">
    <property type="entry name" value="Winged helix' DNA-binding domain"/>
    <property type="match status" value="1"/>
</dbReference>
<comment type="subcellular location">
    <subcellularLocation>
        <location evidence="1">Cell envelope</location>
    </subcellularLocation>
</comment>
<dbReference type="GO" id="GO:0003677">
    <property type="term" value="F:DNA binding"/>
    <property type="evidence" value="ECO:0007669"/>
    <property type="project" value="InterPro"/>
</dbReference>
<evidence type="ECO:0000256" key="3">
    <source>
        <dbReference type="ARBA" id="ARBA00022729"/>
    </source>
</evidence>
<protein>
    <submittedName>
        <fullName evidence="5">Substrate-binding domain-containing protein</fullName>
    </submittedName>
</protein>
<dbReference type="PANTHER" id="PTHR46847:SF1">
    <property type="entry name" value="D-ALLOSE-BINDING PERIPLASMIC PROTEIN-RELATED"/>
    <property type="match status" value="1"/>
</dbReference>
<dbReference type="Proteomes" id="UP000593892">
    <property type="component" value="Chromosome"/>
</dbReference>
<dbReference type="SUPFAM" id="SSF53822">
    <property type="entry name" value="Periplasmic binding protein-like I"/>
    <property type="match status" value="1"/>
</dbReference>
<comment type="similarity">
    <text evidence="2">Belongs to the bacterial solute-binding protein 2 family.</text>
</comment>
<dbReference type="Pfam" id="PF13407">
    <property type="entry name" value="Peripla_BP_4"/>
    <property type="match status" value="1"/>
</dbReference>
<dbReference type="InterPro" id="IPR036388">
    <property type="entry name" value="WH-like_DNA-bd_sf"/>
</dbReference>
<feature type="domain" description="HTH iclR-type" evidence="4">
    <location>
        <begin position="15"/>
        <end position="77"/>
    </location>
</feature>
<dbReference type="GO" id="GO:0030313">
    <property type="term" value="C:cell envelope"/>
    <property type="evidence" value="ECO:0007669"/>
    <property type="project" value="UniProtKB-SubCell"/>
</dbReference>
<evidence type="ECO:0000256" key="2">
    <source>
        <dbReference type="ARBA" id="ARBA00007639"/>
    </source>
</evidence>
<dbReference type="RefSeq" id="WP_194448847.1">
    <property type="nucleotide sequence ID" value="NZ_CP063849.1"/>
</dbReference>
<name>A0A7S7NP23_PALFE</name>